<comment type="caution">
    <text evidence="5">The sequence shown here is derived from an EMBL/GenBank/DDBJ whole genome shotgun (WGS) entry which is preliminary data.</text>
</comment>
<evidence type="ECO:0000313" key="4">
    <source>
        <dbReference type="EMBL" id="MZL70652.1"/>
    </source>
</evidence>
<name>A0AAQ1MD75_9FIRM</name>
<organism evidence="5 6">
    <name type="scientific">Bittarella massiliensis</name>
    <name type="common">ex Durand et al. 2017</name>
    <dbReference type="NCBI Taxonomy" id="1720313"/>
    <lineage>
        <taxon>Bacteria</taxon>
        <taxon>Bacillati</taxon>
        <taxon>Bacillota</taxon>
        <taxon>Clostridia</taxon>
        <taxon>Eubacteriales</taxon>
        <taxon>Oscillospiraceae</taxon>
        <taxon>Bittarella (ex Durand et al. 2017)</taxon>
    </lineage>
</organism>
<dbReference type="PANTHER" id="PTHR12304:SF4">
    <property type="entry name" value="URIDINE NUCLEOSIDASE"/>
    <property type="match status" value="1"/>
</dbReference>
<sequence length="315" mass="34064">MEQNKRPIILDCDPGTDDAICLFMLLGDERFDIKGITPVCGNKPLSFCEKNALQLCELTGREDIPVLKGASQSLFCGERTAGNVHGAGGLGSVTLPEPHKQVEDQYAWDFIYQQAVACKGELEIVAIGPLTNVANALLKYPNLKDYVKRISIMGGAKGLGNWTAAAEFNIWADPHAAKIVFASGIPMAMMGLDICFKAYVTADDLARIRAAGGPVAEVAAALIGERVGYAEKNGRPGGILCDAVTAAYVMDESVVQTVDVHVDVETRGILTEGKTVITYKHTEDRHFPPNTKMGEDVDRPRFIDLIVNSLTNLNR</sequence>
<dbReference type="GO" id="GO:0008477">
    <property type="term" value="F:purine nucleosidase activity"/>
    <property type="evidence" value="ECO:0007669"/>
    <property type="project" value="TreeGrafter"/>
</dbReference>
<feature type="domain" description="Inosine/uridine-preferring nucleoside hydrolase" evidence="3">
    <location>
        <begin position="8"/>
        <end position="303"/>
    </location>
</feature>
<evidence type="ECO:0000313" key="7">
    <source>
        <dbReference type="Proteomes" id="UP000474718"/>
    </source>
</evidence>
<reference evidence="4 7" key="3">
    <citation type="journal article" date="2019" name="Nat. Med.">
        <title>A library of human gut bacterial isolates paired with longitudinal multiomics data enables mechanistic microbiome research.</title>
        <authorList>
            <person name="Poyet M."/>
            <person name="Groussin M."/>
            <person name="Gibbons S.M."/>
            <person name="Avila-Pacheco J."/>
            <person name="Jiang X."/>
            <person name="Kearney S.M."/>
            <person name="Perrotta A.R."/>
            <person name="Berdy B."/>
            <person name="Zhao S."/>
            <person name="Lieberman T.D."/>
            <person name="Swanson P.K."/>
            <person name="Smith M."/>
            <person name="Roesemann S."/>
            <person name="Alexander J.E."/>
            <person name="Rich S.A."/>
            <person name="Livny J."/>
            <person name="Vlamakis H."/>
            <person name="Clish C."/>
            <person name="Bullock K."/>
            <person name="Deik A."/>
            <person name="Scott J."/>
            <person name="Pierce K.A."/>
            <person name="Xavier R.J."/>
            <person name="Alm E.J."/>
        </authorList>
    </citation>
    <scope>NUCLEOTIDE SEQUENCE [LARGE SCALE GENOMIC DNA]</scope>
    <source>
        <strain evidence="4 7">BIOML-A2</strain>
    </source>
</reference>
<proteinExistence type="predicted"/>
<protein>
    <submittedName>
        <fullName evidence="5">Pyrimidine-specific ribonucleoside hydrolase</fullName>
    </submittedName>
</protein>
<dbReference type="Pfam" id="PF01156">
    <property type="entry name" value="IU_nuc_hydro"/>
    <property type="match status" value="1"/>
</dbReference>
<evidence type="ECO:0000313" key="6">
    <source>
        <dbReference type="Proteomes" id="UP000184089"/>
    </source>
</evidence>
<dbReference type="InterPro" id="IPR001910">
    <property type="entry name" value="Inosine/uridine_hydrolase_dom"/>
</dbReference>
<dbReference type="Proteomes" id="UP000474718">
    <property type="component" value="Unassembled WGS sequence"/>
</dbReference>
<dbReference type="Proteomes" id="UP000184089">
    <property type="component" value="Unassembled WGS sequence"/>
</dbReference>
<dbReference type="InterPro" id="IPR023186">
    <property type="entry name" value="IUNH"/>
</dbReference>
<dbReference type="GO" id="GO:0006152">
    <property type="term" value="P:purine nucleoside catabolic process"/>
    <property type="evidence" value="ECO:0007669"/>
    <property type="project" value="TreeGrafter"/>
</dbReference>
<dbReference type="SUPFAM" id="SSF53590">
    <property type="entry name" value="Nucleoside hydrolase"/>
    <property type="match status" value="1"/>
</dbReference>
<dbReference type="AlphaFoldDB" id="A0AAQ1MD75"/>
<keyword evidence="7" id="KW-1185">Reference proteome</keyword>
<gene>
    <name evidence="4" type="ORF">GT747_12920</name>
    <name evidence="5" type="ORF">SAMN05444424_1276</name>
</gene>
<dbReference type="InterPro" id="IPR036452">
    <property type="entry name" value="Ribo_hydro-like"/>
</dbReference>
<evidence type="ECO:0000313" key="5">
    <source>
        <dbReference type="EMBL" id="SHG04877.1"/>
    </source>
</evidence>
<dbReference type="EMBL" id="FQVY01000002">
    <property type="protein sequence ID" value="SHG04877.1"/>
    <property type="molecule type" value="Genomic_DNA"/>
</dbReference>
<accession>A0AAQ1MD75</accession>
<dbReference type="PANTHER" id="PTHR12304">
    <property type="entry name" value="INOSINE-URIDINE PREFERRING NUCLEOSIDE HYDROLASE"/>
    <property type="match status" value="1"/>
</dbReference>
<dbReference type="CDD" id="cd02651">
    <property type="entry name" value="nuc_hydro_IU_UC_XIUA"/>
    <property type="match status" value="1"/>
</dbReference>
<dbReference type="EMBL" id="WWVX01000009">
    <property type="protein sequence ID" value="MZL70652.1"/>
    <property type="molecule type" value="Genomic_DNA"/>
</dbReference>
<reference evidence="5" key="1">
    <citation type="submission" date="2016-11" db="EMBL/GenBank/DDBJ databases">
        <authorList>
            <person name="Varghese N."/>
            <person name="Submissions S."/>
        </authorList>
    </citation>
    <scope>NUCLEOTIDE SEQUENCE</scope>
    <source>
        <strain evidence="5">DSM 4029</strain>
    </source>
</reference>
<dbReference type="GO" id="GO:0005829">
    <property type="term" value="C:cytosol"/>
    <property type="evidence" value="ECO:0007669"/>
    <property type="project" value="TreeGrafter"/>
</dbReference>
<evidence type="ECO:0000256" key="1">
    <source>
        <dbReference type="ARBA" id="ARBA00022801"/>
    </source>
</evidence>
<keyword evidence="1 5" id="KW-0378">Hydrolase</keyword>
<reference evidence="6" key="2">
    <citation type="submission" date="2016-11" db="EMBL/GenBank/DDBJ databases">
        <authorList>
            <person name="Jaros S."/>
            <person name="Januszkiewicz K."/>
            <person name="Wedrychowicz H."/>
        </authorList>
    </citation>
    <scope>NUCLEOTIDE SEQUENCE [LARGE SCALE GENOMIC DNA]</scope>
    <source>
        <strain evidence="6">DSM 4029</strain>
    </source>
</reference>
<dbReference type="Gene3D" id="3.90.245.10">
    <property type="entry name" value="Ribonucleoside hydrolase-like"/>
    <property type="match status" value="1"/>
</dbReference>
<dbReference type="RefSeq" id="WP_021660219.1">
    <property type="nucleotide sequence ID" value="NZ_FQVY01000002.1"/>
</dbReference>
<evidence type="ECO:0000259" key="3">
    <source>
        <dbReference type="Pfam" id="PF01156"/>
    </source>
</evidence>
<evidence type="ECO:0000256" key="2">
    <source>
        <dbReference type="ARBA" id="ARBA00023295"/>
    </source>
</evidence>
<keyword evidence="2" id="KW-0326">Glycosidase</keyword>